<accession>A0A7W6KIW1</accession>
<evidence type="ECO:0000313" key="3">
    <source>
        <dbReference type="Proteomes" id="UP000530571"/>
    </source>
</evidence>
<feature type="region of interest" description="Disordered" evidence="1">
    <location>
        <begin position="67"/>
        <end position="108"/>
    </location>
</feature>
<name>A0A7W6KIW1_9HYPH</name>
<reference evidence="2 3" key="1">
    <citation type="submission" date="2020-08" db="EMBL/GenBank/DDBJ databases">
        <title>Genomic Encyclopedia of Type Strains, Phase IV (KMG-IV): sequencing the most valuable type-strain genomes for metagenomic binning, comparative biology and taxonomic classification.</title>
        <authorList>
            <person name="Goeker M."/>
        </authorList>
    </citation>
    <scope>NUCLEOTIDE SEQUENCE [LARGE SCALE GENOMIC DNA]</scope>
    <source>
        <strain evidence="2 3">DSM 28101</strain>
    </source>
</reference>
<evidence type="ECO:0000256" key="1">
    <source>
        <dbReference type="SAM" id="MobiDB-lite"/>
    </source>
</evidence>
<comment type="caution">
    <text evidence="2">The sequence shown here is derived from an EMBL/GenBank/DDBJ whole genome shotgun (WGS) entry which is preliminary data.</text>
</comment>
<evidence type="ECO:0000313" key="2">
    <source>
        <dbReference type="EMBL" id="MBB4120710.1"/>
    </source>
</evidence>
<sequence length="220" mass="24251">METMPDSMSKAEFAALISVSAGRVSQYLSAGQIHGKAITGEGRFARIRPDVAIGQLGLTIDPSQGYGANGKAPTATCKKQADFPRAERRASAAAELPLRSPADDPEEEDLAEQLARERLQQQRYKTAQMERQEKAEAGIYTRTEDVRREIGRASSEAFKVMEQGLPDLATAVAEAFNVPQRDIQKALTRKWREIRVKASAVFREDRDATPEMIEEEAGAE</sequence>
<dbReference type="EMBL" id="JACIDZ010000001">
    <property type="protein sequence ID" value="MBB4120710.1"/>
    <property type="molecule type" value="Genomic_DNA"/>
</dbReference>
<organism evidence="2 3">
    <name type="scientific">Martelella radicis</name>
    <dbReference type="NCBI Taxonomy" id="1397476"/>
    <lineage>
        <taxon>Bacteria</taxon>
        <taxon>Pseudomonadati</taxon>
        <taxon>Pseudomonadota</taxon>
        <taxon>Alphaproteobacteria</taxon>
        <taxon>Hyphomicrobiales</taxon>
        <taxon>Aurantimonadaceae</taxon>
        <taxon>Martelella</taxon>
    </lineage>
</organism>
<protein>
    <submittedName>
        <fullName evidence="2">Uncharacterized protein</fullName>
    </submittedName>
</protein>
<dbReference type="RefSeq" id="WP_183482397.1">
    <property type="nucleotide sequence ID" value="NZ_JACIDZ010000001.1"/>
</dbReference>
<feature type="compositionally biased region" description="Low complexity" evidence="1">
    <location>
        <begin position="91"/>
        <end position="100"/>
    </location>
</feature>
<gene>
    <name evidence="2" type="ORF">GGR30_000605</name>
</gene>
<keyword evidence="3" id="KW-1185">Reference proteome</keyword>
<feature type="compositionally biased region" description="Basic and acidic residues" evidence="1">
    <location>
        <begin position="79"/>
        <end position="90"/>
    </location>
</feature>
<proteinExistence type="predicted"/>
<dbReference type="AlphaFoldDB" id="A0A7W6KIW1"/>
<dbReference type="Proteomes" id="UP000530571">
    <property type="component" value="Unassembled WGS sequence"/>
</dbReference>